<dbReference type="STRING" id="1498499.EP47_00080"/>
<evidence type="ECO:0000256" key="1">
    <source>
        <dbReference type="SAM" id="SignalP"/>
    </source>
</evidence>
<evidence type="ECO:0000313" key="2">
    <source>
        <dbReference type="EMBL" id="KGP64285.1"/>
    </source>
</evidence>
<dbReference type="Proteomes" id="UP000054422">
    <property type="component" value="Unassembled WGS sequence"/>
</dbReference>
<sequence>MKKIIMLLLLTVCCSVGFASKLSKFLNKLDAEQKQRDAQELQQDMNFGDYAFRLKDRYVDDRGQRCREYEFRGRSNPYRHGYFTVCDER</sequence>
<comment type="caution">
    <text evidence="2">The sequence shown here is derived from an EMBL/GenBank/DDBJ whole genome shotgun (WGS) entry which is preliminary data.</text>
</comment>
<name>A0A0A2ST25_9GAMM</name>
<protein>
    <submittedName>
        <fullName evidence="2">Uncharacterized protein</fullName>
    </submittedName>
</protein>
<reference evidence="2 3" key="1">
    <citation type="submission" date="2014-05" db="EMBL/GenBank/DDBJ databases">
        <authorList>
            <person name="Rizzardi K."/>
            <person name="Winiecka-Krusnell J."/>
            <person name="Ramliden M."/>
            <person name="Alm E."/>
            <person name="Andersson S."/>
            <person name="Byfors S."/>
        </authorList>
    </citation>
    <scope>NUCLEOTIDE SEQUENCE [LARGE SCALE GENOMIC DNA]</scope>
    <source>
        <strain evidence="2 3">LEGN</strain>
    </source>
</reference>
<organism evidence="2 3">
    <name type="scientific">Legionella norrlandica</name>
    <dbReference type="NCBI Taxonomy" id="1498499"/>
    <lineage>
        <taxon>Bacteria</taxon>
        <taxon>Pseudomonadati</taxon>
        <taxon>Pseudomonadota</taxon>
        <taxon>Gammaproteobacteria</taxon>
        <taxon>Legionellales</taxon>
        <taxon>Legionellaceae</taxon>
        <taxon>Legionella</taxon>
    </lineage>
</organism>
<dbReference type="RefSeq" id="WP_035886461.1">
    <property type="nucleotide sequence ID" value="NZ_JNCF01000002.1"/>
</dbReference>
<dbReference type="AlphaFoldDB" id="A0A0A2ST25"/>
<keyword evidence="3" id="KW-1185">Reference proteome</keyword>
<proteinExistence type="predicted"/>
<dbReference type="OrthoDB" id="5645577at2"/>
<accession>A0A0A2ST25</accession>
<dbReference type="EMBL" id="JNCF01000002">
    <property type="protein sequence ID" value="KGP64285.1"/>
    <property type="molecule type" value="Genomic_DNA"/>
</dbReference>
<keyword evidence="1" id="KW-0732">Signal</keyword>
<evidence type="ECO:0000313" key="3">
    <source>
        <dbReference type="Proteomes" id="UP000054422"/>
    </source>
</evidence>
<gene>
    <name evidence="2" type="ORF">EP47_00080</name>
</gene>
<feature type="chain" id="PRO_5002004545" evidence="1">
    <location>
        <begin position="20"/>
        <end position="89"/>
    </location>
</feature>
<feature type="signal peptide" evidence="1">
    <location>
        <begin position="1"/>
        <end position="19"/>
    </location>
</feature>